<evidence type="ECO:0000313" key="4">
    <source>
        <dbReference type="Proteomes" id="UP000824124"/>
    </source>
</evidence>
<keyword evidence="1" id="KW-0808">Transferase</keyword>
<dbReference type="InterPro" id="IPR001441">
    <property type="entry name" value="UPP_synth-like"/>
</dbReference>
<reference evidence="3" key="1">
    <citation type="submission" date="2020-10" db="EMBL/GenBank/DDBJ databases">
        <authorList>
            <person name="Gilroy R."/>
        </authorList>
    </citation>
    <scope>NUCLEOTIDE SEQUENCE</scope>
    <source>
        <strain evidence="3">2830</strain>
    </source>
</reference>
<organism evidence="3 4">
    <name type="scientific">Candidatus Avidehalobacter gallistercoris</name>
    <dbReference type="NCBI Taxonomy" id="2840694"/>
    <lineage>
        <taxon>Bacteria</taxon>
        <taxon>Bacillati</taxon>
        <taxon>Bacillota</taxon>
        <taxon>Clostridia</taxon>
        <taxon>Eubacteriales</taxon>
        <taxon>Peptococcaceae</taxon>
        <taxon>Peptococcaceae incertae sedis</taxon>
        <taxon>Candidatus Avidehalobacter</taxon>
    </lineage>
</organism>
<proteinExistence type="inferred from homology"/>
<dbReference type="InterPro" id="IPR036424">
    <property type="entry name" value="UPP_synth-like_sf"/>
</dbReference>
<evidence type="ECO:0000313" key="3">
    <source>
        <dbReference type="EMBL" id="HIU10113.1"/>
    </source>
</evidence>
<name>A0A9D1HLI1_9FIRM</name>
<dbReference type="Pfam" id="PF01255">
    <property type="entry name" value="Prenyltransf"/>
    <property type="match status" value="1"/>
</dbReference>
<dbReference type="PANTHER" id="PTHR10291:SF43">
    <property type="entry name" value="DEHYDRODOLICHYL DIPHOSPHATE SYNTHASE COMPLEX SUBUNIT DHDDS"/>
    <property type="match status" value="1"/>
</dbReference>
<dbReference type="CDD" id="cd00475">
    <property type="entry name" value="Cis_IPPS"/>
    <property type="match status" value="1"/>
</dbReference>
<dbReference type="PANTHER" id="PTHR10291">
    <property type="entry name" value="DEHYDRODOLICHYL DIPHOSPHATE SYNTHASE FAMILY MEMBER"/>
    <property type="match status" value="1"/>
</dbReference>
<dbReference type="Proteomes" id="UP000824124">
    <property type="component" value="Unassembled WGS sequence"/>
</dbReference>
<dbReference type="SUPFAM" id="SSF64005">
    <property type="entry name" value="Undecaprenyl diphosphate synthase"/>
    <property type="match status" value="1"/>
</dbReference>
<reference evidence="3" key="2">
    <citation type="journal article" date="2021" name="PeerJ">
        <title>Extensive microbial diversity within the chicken gut microbiome revealed by metagenomics and culture.</title>
        <authorList>
            <person name="Gilroy R."/>
            <person name="Ravi A."/>
            <person name="Getino M."/>
            <person name="Pursley I."/>
            <person name="Horton D.L."/>
            <person name="Alikhan N.F."/>
            <person name="Baker D."/>
            <person name="Gharbi K."/>
            <person name="Hall N."/>
            <person name="Watson M."/>
            <person name="Adriaenssens E.M."/>
            <person name="Foster-Nyarko E."/>
            <person name="Jarju S."/>
            <person name="Secka A."/>
            <person name="Antonio M."/>
            <person name="Oren A."/>
            <person name="Chaudhuri R.R."/>
            <person name="La Ragione R."/>
            <person name="Hildebrand F."/>
            <person name="Pallen M.J."/>
        </authorList>
    </citation>
    <scope>NUCLEOTIDE SEQUENCE</scope>
    <source>
        <strain evidence="3">2830</strain>
    </source>
</reference>
<dbReference type="EMBL" id="DVMH01000016">
    <property type="protein sequence ID" value="HIU10113.1"/>
    <property type="molecule type" value="Genomic_DNA"/>
</dbReference>
<protein>
    <submittedName>
        <fullName evidence="3">Undecaprenyl diphosphate synthase family protein</fullName>
    </submittedName>
</protein>
<evidence type="ECO:0000256" key="2">
    <source>
        <dbReference type="ARBA" id="ARBA00038453"/>
    </source>
</evidence>
<evidence type="ECO:0000256" key="1">
    <source>
        <dbReference type="ARBA" id="ARBA00022679"/>
    </source>
</evidence>
<comment type="caution">
    <text evidence="3">The sequence shown here is derived from an EMBL/GenBank/DDBJ whole genome shotgun (WGS) entry which is preliminary data.</text>
</comment>
<comment type="similarity">
    <text evidence="2">Belongs to the UPP synthase family. Z-FPP synthase subfamily.</text>
</comment>
<dbReference type="GO" id="GO:0045547">
    <property type="term" value="F:ditrans,polycis-polyprenyl diphosphate synthase [(2E,6E)-farnesyl diphosphate specific] activity"/>
    <property type="evidence" value="ECO:0007669"/>
    <property type="project" value="TreeGrafter"/>
</dbReference>
<dbReference type="Gene3D" id="3.40.1180.10">
    <property type="entry name" value="Decaprenyl diphosphate synthase-like"/>
    <property type="match status" value="1"/>
</dbReference>
<dbReference type="AlphaFoldDB" id="A0A9D1HLI1"/>
<accession>A0A9D1HLI1</accession>
<gene>
    <name evidence="3" type="ORF">IAB00_02550</name>
</gene>
<dbReference type="GO" id="GO:0016094">
    <property type="term" value="P:polyprenol biosynthetic process"/>
    <property type="evidence" value="ECO:0007669"/>
    <property type="project" value="TreeGrafter"/>
</dbReference>
<sequence length="214" mass="23827">MRVPEHLAVIPDGNRRWAERHGLKREQGYQFGLAPGVQLLRQAKAAGVKELTFYGFTTDNCKRPRAQRESFSAACVEAVRLLSGEGADLLVVGNYASPHFPPELLPYQTRRQVAGGGIRLNFLVNYGWEWDLAGICDVANPTRPGLCAGLRSHDVSRIDLVVRWGGMRRLSGLLPVQAVYADFFVVEALWPDCQPEHLQAALQWYDQQDVTLGG</sequence>